<keyword evidence="2" id="KW-1133">Transmembrane helix</keyword>
<dbReference type="EMBL" id="RRUE01000002">
    <property type="protein sequence ID" value="RRN43877.1"/>
    <property type="molecule type" value="Genomic_DNA"/>
</dbReference>
<proteinExistence type="predicted"/>
<dbReference type="InterPro" id="IPR051599">
    <property type="entry name" value="Cell_Envelope_Assoc"/>
</dbReference>
<feature type="compositionally biased region" description="Low complexity" evidence="1">
    <location>
        <begin position="241"/>
        <end position="270"/>
    </location>
</feature>
<feature type="domain" description="DUF218" evidence="3">
    <location>
        <begin position="389"/>
        <end position="552"/>
    </location>
</feature>
<dbReference type="OrthoDB" id="9809813at2"/>
<feature type="transmembrane region" description="Helical" evidence="2">
    <location>
        <begin position="12"/>
        <end position="32"/>
    </location>
</feature>
<keyword evidence="2" id="KW-0472">Membrane</keyword>
<dbReference type="PANTHER" id="PTHR30336:SF4">
    <property type="entry name" value="ENVELOPE BIOGENESIS FACTOR ELYC"/>
    <property type="match status" value="1"/>
</dbReference>
<feature type="transmembrane region" description="Helical" evidence="2">
    <location>
        <begin position="44"/>
        <end position="66"/>
    </location>
</feature>
<dbReference type="Gene3D" id="3.40.50.620">
    <property type="entry name" value="HUPs"/>
    <property type="match status" value="1"/>
</dbReference>
<evidence type="ECO:0000256" key="1">
    <source>
        <dbReference type="SAM" id="MobiDB-lite"/>
    </source>
</evidence>
<dbReference type="GO" id="GO:0000270">
    <property type="term" value="P:peptidoglycan metabolic process"/>
    <property type="evidence" value="ECO:0007669"/>
    <property type="project" value="TreeGrafter"/>
</dbReference>
<reference evidence="4 5" key="1">
    <citation type="submission" date="2018-11" db="EMBL/GenBank/DDBJ databases">
        <title>Genome sequencing of Lautropia sp. KCOM 2505 (= ChDC F240).</title>
        <authorList>
            <person name="Kook J.-K."/>
            <person name="Park S.-N."/>
            <person name="Lim Y.K."/>
        </authorList>
    </citation>
    <scope>NUCLEOTIDE SEQUENCE [LARGE SCALE GENOMIC DNA]</scope>
    <source>
        <strain evidence="4 5">KCOM 2505</strain>
    </source>
</reference>
<dbReference type="InterPro" id="IPR003848">
    <property type="entry name" value="DUF218"/>
</dbReference>
<sequence>MFLVGDASEWFLPMPVSLVVVGLVFAIWKRAAPRAKKLRRTTGLLVAVAFVALSTPAVINLGVQWLEGRPIPVTAQLDALGAPPAPLLRLSASERLALGYHEPDFGNVGDGGNVPGQVPLAAPHVVHGGHGDQEGHGTPPGALAGASGGADRGSARGSAARQAGNAVSSPAGVATQGDAAAGRAGQRTGDRGAAGHKGKKGAPDGAARRDGKGARHGERTKQGGRGTRGQKQVADARTSVKGSGAAKAAAGAKGTKGATGTKGAAGTKGAMGEKVAAGTRGAAGASGAAGTRVAAAQAAVSLSQAAAAPARAGAWGALAARVEQPVPGLSLSGAVMGAQEALGDLGAGPASAVATFTHMPDVNGMCIPAGDVALATQALPANEPLRIQAVIVPSSGAEAPNGRQARLDQGGYMRLRAGIEAWRRTGGLLLLMGGIASAPEYALSSDMRRVALDMGVPDEAIRVVPMSRTTWEDIHGAARILHEEGLDPKKGVLLVTSALHMHRSMAVARSVGIDPVPLCSDYRQLEAPTWAAWFPNNGAPWNARAMLHELMGVWYYRLRGRA</sequence>
<evidence type="ECO:0000313" key="4">
    <source>
        <dbReference type="EMBL" id="RRN43877.1"/>
    </source>
</evidence>
<feature type="compositionally biased region" description="Basic and acidic residues" evidence="1">
    <location>
        <begin position="206"/>
        <end position="221"/>
    </location>
</feature>
<dbReference type="AlphaFoldDB" id="A0A426FMG5"/>
<evidence type="ECO:0000259" key="3">
    <source>
        <dbReference type="Pfam" id="PF02698"/>
    </source>
</evidence>
<dbReference type="GO" id="GO:0043164">
    <property type="term" value="P:Gram-negative-bacterium-type cell wall biogenesis"/>
    <property type="evidence" value="ECO:0007669"/>
    <property type="project" value="TreeGrafter"/>
</dbReference>
<gene>
    <name evidence="4" type="ORF">EHV23_10780</name>
</gene>
<dbReference type="Proteomes" id="UP000270261">
    <property type="component" value="Unassembled WGS sequence"/>
</dbReference>
<keyword evidence="2" id="KW-0812">Transmembrane</keyword>
<keyword evidence="5" id="KW-1185">Reference proteome</keyword>
<dbReference type="InterPro" id="IPR014729">
    <property type="entry name" value="Rossmann-like_a/b/a_fold"/>
</dbReference>
<feature type="compositionally biased region" description="Low complexity" evidence="1">
    <location>
        <begin position="174"/>
        <end position="187"/>
    </location>
</feature>
<organism evidence="4 5">
    <name type="scientific">Lautropia dentalis</name>
    <dbReference type="NCBI Taxonomy" id="2490857"/>
    <lineage>
        <taxon>Bacteria</taxon>
        <taxon>Pseudomonadati</taxon>
        <taxon>Pseudomonadota</taxon>
        <taxon>Betaproteobacteria</taxon>
        <taxon>Burkholderiales</taxon>
        <taxon>Burkholderiaceae</taxon>
        <taxon>Lautropia</taxon>
    </lineage>
</organism>
<dbReference type="CDD" id="cd06259">
    <property type="entry name" value="YdcF-like"/>
    <property type="match status" value="1"/>
</dbReference>
<dbReference type="PANTHER" id="PTHR30336">
    <property type="entry name" value="INNER MEMBRANE PROTEIN, PROBABLE PERMEASE"/>
    <property type="match status" value="1"/>
</dbReference>
<accession>A0A426FMG5</accession>
<feature type="region of interest" description="Disordered" evidence="1">
    <location>
        <begin position="108"/>
        <end position="270"/>
    </location>
</feature>
<feature type="compositionally biased region" description="Low complexity" evidence="1">
    <location>
        <begin position="155"/>
        <end position="166"/>
    </location>
</feature>
<evidence type="ECO:0000256" key="2">
    <source>
        <dbReference type="SAM" id="Phobius"/>
    </source>
</evidence>
<dbReference type="RefSeq" id="WP_125096077.1">
    <property type="nucleotide sequence ID" value="NZ_RRUE01000002.1"/>
</dbReference>
<dbReference type="GO" id="GO:0005886">
    <property type="term" value="C:plasma membrane"/>
    <property type="evidence" value="ECO:0007669"/>
    <property type="project" value="TreeGrafter"/>
</dbReference>
<comment type="caution">
    <text evidence="4">The sequence shown here is derived from an EMBL/GenBank/DDBJ whole genome shotgun (WGS) entry which is preliminary data.</text>
</comment>
<evidence type="ECO:0000313" key="5">
    <source>
        <dbReference type="Proteomes" id="UP000270261"/>
    </source>
</evidence>
<name>A0A426FMG5_9BURK</name>
<dbReference type="Pfam" id="PF02698">
    <property type="entry name" value="DUF218"/>
    <property type="match status" value="1"/>
</dbReference>
<protein>
    <submittedName>
        <fullName evidence="4">YdcF family protein</fullName>
    </submittedName>
</protein>